<keyword evidence="2" id="KW-1185">Reference proteome</keyword>
<dbReference type="EMBL" id="KE343571">
    <property type="protein sequence ID" value="EXB36072.1"/>
    <property type="molecule type" value="Genomic_DNA"/>
</dbReference>
<dbReference type="AlphaFoldDB" id="W9QFL3"/>
<accession>W9QFL3</accession>
<dbReference type="Proteomes" id="UP000030645">
    <property type="component" value="Unassembled WGS sequence"/>
</dbReference>
<evidence type="ECO:0000313" key="1">
    <source>
        <dbReference type="EMBL" id="EXB36072.1"/>
    </source>
</evidence>
<reference evidence="2" key="1">
    <citation type="submission" date="2013-01" db="EMBL/GenBank/DDBJ databases">
        <title>Draft Genome Sequence of a Mulberry Tree, Morus notabilis C.K. Schneid.</title>
        <authorList>
            <person name="He N."/>
            <person name="Zhao S."/>
        </authorList>
    </citation>
    <scope>NUCLEOTIDE SEQUENCE</scope>
</reference>
<name>W9QFL3_9ROSA</name>
<sequence>MSESKRHNQIHPSLVRLLACHTGQENDSDRFGSVTGWWPCLYEELVASFSTSSSQVEAPSTAVVFG</sequence>
<protein>
    <submittedName>
        <fullName evidence="1">Uncharacterized protein</fullName>
    </submittedName>
</protein>
<evidence type="ECO:0000313" key="2">
    <source>
        <dbReference type="Proteomes" id="UP000030645"/>
    </source>
</evidence>
<organism evidence="1 2">
    <name type="scientific">Morus notabilis</name>
    <dbReference type="NCBI Taxonomy" id="981085"/>
    <lineage>
        <taxon>Eukaryota</taxon>
        <taxon>Viridiplantae</taxon>
        <taxon>Streptophyta</taxon>
        <taxon>Embryophyta</taxon>
        <taxon>Tracheophyta</taxon>
        <taxon>Spermatophyta</taxon>
        <taxon>Magnoliopsida</taxon>
        <taxon>eudicotyledons</taxon>
        <taxon>Gunneridae</taxon>
        <taxon>Pentapetalae</taxon>
        <taxon>rosids</taxon>
        <taxon>fabids</taxon>
        <taxon>Rosales</taxon>
        <taxon>Moraceae</taxon>
        <taxon>Moreae</taxon>
        <taxon>Morus</taxon>
    </lineage>
</organism>
<gene>
    <name evidence="1" type="ORF">L484_018229</name>
</gene>
<proteinExistence type="predicted"/>